<accession>A0A0N4SX70</accession>
<reference evidence="3" key="1">
    <citation type="submission" date="2017-02" db="UniProtKB">
        <authorList>
            <consortium name="WormBaseParasite"/>
        </authorList>
    </citation>
    <scope>IDENTIFICATION</scope>
</reference>
<gene>
    <name evidence="1" type="ORF">BPAG_LOCUS261</name>
</gene>
<proteinExistence type="predicted"/>
<name>A0A0N4SX70_BRUPA</name>
<organism evidence="3">
    <name type="scientific">Brugia pahangi</name>
    <name type="common">Filarial nematode worm</name>
    <dbReference type="NCBI Taxonomy" id="6280"/>
    <lineage>
        <taxon>Eukaryota</taxon>
        <taxon>Metazoa</taxon>
        <taxon>Ecdysozoa</taxon>
        <taxon>Nematoda</taxon>
        <taxon>Chromadorea</taxon>
        <taxon>Rhabditida</taxon>
        <taxon>Spirurina</taxon>
        <taxon>Spiruromorpha</taxon>
        <taxon>Filarioidea</taxon>
        <taxon>Onchocercidae</taxon>
        <taxon>Brugia</taxon>
    </lineage>
</organism>
<reference evidence="1 2" key="2">
    <citation type="submission" date="2018-11" db="EMBL/GenBank/DDBJ databases">
        <authorList>
            <consortium name="Pathogen Informatics"/>
        </authorList>
    </citation>
    <scope>NUCLEOTIDE SEQUENCE [LARGE SCALE GENOMIC DNA]</scope>
</reference>
<evidence type="ECO:0000313" key="3">
    <source>
        <dbReference type="WBParaSite" id="BPAG_0000026001-mRNA-1"/>
    </source>
</evidence>
<protein>
    <submittedName>
        <fullName evidence="3">Ovule protein</fullName>
    </submittedName>
</protein>
<dbReference type="WBParaSite" id="BPAG_0000026001-mRNA-1">
    <property type="protein sequence ID" value="BPAG_0000026001-mRNA-1"/>
    <property type="gene ID" value="BPAG_0000026001"/>
</dbReference>
<dbReference type="Proteomes" id="UP000278627">
    <property type="component" value="Unassembled WGS sequence"/>
</dbReference>
<evidence type="ECO:0000313" key="2">
    <source>
        <dbReference type="Proteomes" id="UP000278627"/>
    </source>
</evidence>
<dbReference type="EMBL" id="UZAD01000010">
    <property type="protein sequence ID" value="VDN81447.1"/>
    <property type="molecule type" value="Genomic_DNA"/>
</dbReference>
<evidence type="ECO:0000313" key="1">
    <source>
        <dbReference type="EMBL" id="VDN81447.1"/>
    </source>
</evidence>
<dbReference type="AlphaFoldDB" id="A0A0N4SX70"/>
<keyword evidence="2" id="KW-1185">Reference proteome</keyword>
<sequence length="103" mass="11732">MFLKSFQGTQIDDSCALAPEMILVEHYRTKLSGFCKVTVHIVSLELVMPCYTYLVIHEDNIQDTSYVSQVCSEVSVSKGFKGSNMLDMETKANRRRIKFSKLT</sequence>